<gene>
    <name evidence="1" type="ORF">BDDG_04358</name>
</gene>
<dbReference type="Proteomes" id="UP000007802">
    <property type="component" value="Unassembled WGS sequence"/>
</dbReference>
<name>F2TDV3_AJEDA</name>
<evidence type="ECO:0000313" key="1">
    <source>
        <dbReference type="EMBL" id="EGE81416.2"/>
    </source>
</evidence>
<dbReference type="HOGENOM" id="CLU_086395_0_0_1"/>
<reference evidence="1" key="1">
    <citation type="submission" date="2010-03" db="EMBL/GenBank/DDBJ databases">
        <title>Annotation of Blastomyces dermatitidis strain ATCC 18188.</title>
        <authorList>
            <consortium name="The Broad Institute Genome Sequencing Platform"/>
            <consortium name="Broad Institute Genome Sequencing Center for Infectious Disease."/>
            <person name="Cuomo C."/>
            <person name="Klein B."/>
            <person name="Sullivan T."/>
            <person name="Heitman J."/>
            <person name="Young S."/>
            <person name="Zeng Q."/>
            <person name="Gargeya S."/>
            <person name="Alvarado L."/>
            <person name="Berlin A.M."/>
            <person name="Chapman S.B."/>
            <person name="Chen Z."/>
            <person name="Freedman E."/>
            <person name="Gellesch M."/>
            <person name="Goldberg J."/>
            <person name="Griggs A."/>
            <person name="Gujja S."/>
            <person name="Heilman E."/>
            <person name="Heiman D."/>
            <person name="Howarth C."/>
            <person name="Mehta T."/>
            <person name="Neiman D."/>
            <person name="Pearson M."/>
            <person name="Roberts A."/>
            <person name="Saif S."/>
            <person name="Shea T."/>
            <person name="Shenoy N."/>
            <person name="Sisk P."/>
            <person name="Stolte C."/>
            <person name="Sykes S."/>
            <person name="White J."/>
            <person name="Yandava C."/>
            <person name="Haas B."/>
            <person name="Nusbaum C."/>
            <person name="Birren B."/>
        </authorList>
    </citation>
    <scope>NUCLEOTIDE SEQUENCE [LARGE SCALE GENOMIC DNA]</scope>
    <source>
        <strain evidence="1">ATCC 18188</strain>
    </source>
</reference>
<accession>F2TDV3</accession>
<organism evidence="1">
    <name type="scientific">Ajellomyces dermatitidis (strain ATCC 18188 / CBS 674.68)</name>
    <name type="common">Blastomyces dermatitidis</name>
    <dbReference type="NCBI Taxonomy" id="653446"/>
    <lineage>
        <taxon>Eukaryota</taxon>
        <taxon>Fungi</taxon>
        <taxon>Dikarya</taxon>
        <taxon>Ascomycota</taxon>
        <taxon>Pezizomycotina</taxon>
        <taxon>Eurotiomycetes</taxon>
        <taxon>Eurotiomycetidae</taxon>
        <taxon>Onygenales</taxon>
        <taxon>Ajellomycetaceae</taxon>
        <taxon>Blastomyces</taxon>
    </lineage>
</organism>
<dbReference type="EMBL" id="GG749426">
    <property type="protein sequence ID" value="EGE81416.2"/>
    <property type="molecule type" value="Genomic_DNA"/>
</dbReference>
<dbReference type="AlphaFoldDB" id="F2TDV3"/>
<sequence length="106" mass="12130">MWIERDNPPNETQSTLHGLLAVLDEDMQLLLYYCYVMHGNNEEPMQVPGREVERWRKGPKSTGCDMFLLNAGAMCNAIVSLRGFVQSITTRQRRDNLTNEALTVQT</sequence>
<protein>
    <submittedName>
        <fullName evidence="1">Uncharacterized protein</fullName>
    </submittedName>
</protein>
<proteinExistence type="predicted"/>